<evidence type="ECO:0000259" key="2">
    <source>
        <dbReference type="PROSITE" id="PS50200"/>
    </source>
</evidence>
<feature type="domain" description="VPS9" evidence="3">
    <location>
        <begin position="617"/>
        <end position="776"/>
    </location>
</feature>
<dbReference type="SMART" id="SM00314">
    <property type="entry name" value="RA"/>
    <property type="match status" value="1"/>
</dbReference>
<dbReference type="InterPro" id="IPR045046">
    <property type="entry name" value="Vps9-like"/>
</dbReference>
<proteinExistence type="predicted"/>
<dbReference type="EMBL" id="KE346363">
    <property type="protein sequence ID" value="KJE91786.1"/>
    <property type="molecule type" value="Genomic_DNA"/>
</dbReference>
<feature type="compositionally biased region" description="Low complexity" evidence="1">
    <location>
        <begin position="8"/>
        <end position="24"/>
    </location>
</feature>
<feature type="region of interest" description="Disordered" evidence="1">
    <location>
        <begin position="456"/>
        <end position="486"/>
    </location>
</feature>
<dbReference type="SUPFAM" id="SSF109993">
    <property type="entry name" value="VPS9 domain"/>
    <property type="match status" value="1"/>
</dbReference>
<dbReference type="GO" id="GO:0016192">
    <property type="term" value="P:vesicle-mediated transport"/>
    <property type="evidence" value="ECO:0007669"/>
    <property type="project" value="InterPro"/>
</dbReference>
<dbReference type="OrthoDB" id="21085at2759"/>
<dbReference type="InterPro" id="IPR037191">
    <property type="entry name" value="VPS9_dom_sf"/>
</dbReference>
<feature type="compositionally biased region" description="Polar residues" evidence="1">
    <location>
        <begin position="116"/>
        <end position="125"/>
    </location>
</feature>
<dbReference type="eggNOG" id="KOG2320">
    <property type="taxonomic scope" value="Eukaryota"/>
</dbReference>
<evidence type="ECO:0000313" key="5">
    <source>
        <dbReference type="Proteomes" id="UP000008743"/>
    </source>
</evidence>
<feature type="compositionally biased region" description="Low complexity" evidence="1">
    <location>
        <begin position="137"/>
        <end position="170"/>
    </location>
</feature>
<protein>
    <recommendedName>
        <fullName evidence="6">VPS9 domain-containing protein</fullName>
    </recommendedName>
</protein>
<dbReference type="PhylomeDB" id="A0A0D2U9N6"/>
<dbReference type="SMART" id="SM00167">
    <property type="entry name" value="VPS9"/>
    <property type="match status" value="1"/>
</dbReference>
<dbReference type="GO" id="GO:0005085">
    <property type="term" value="F:guanyl-nucleotide exchange factor activity"/>
    <property type="evidence" value="ECO:0007669"/>
    <property type="project" value="InterPro"/>
</dbReference>
<dbReference type="InterPro" id="IPR003123">
    <property type="entry name" value="VPS9"/>
</dbReference>
<dbReference type="PROSITE" id="PS50200">
    <property type="entry name" value="RA"/>
    <property type="match status" value="1"/>
</dbReference>
<evidence type="ECO:0008006" key="6">
    <source>
        <dbReference type="Google" id="ProtNLM"/>
    </source>
</evidence>
<reference evidence="5" key="1">
    <citation type="submission" date="2011-02" db="EMBL/GenBank/DDBJ databases">
        <title>The Genome Sequence of Capsaspora owczarzaki ATCC 30864.</title>
        <authorList>
            <person name="Russ C."/>
            <person name="Cuomo C."/>
            <person name="Burger G."/>
            <person name="Gray M.W."/>
            <person name="Holland P.W.H."/>
            <person name="King N."/>
            <person name="Lang F.B.F."/>
            <person name="Roger A.J."/>
            <person name="Ruiz-Trillo I."/>
            <person name="Young S.K."/>
            <person name="Zeng Q."/>
            <person name="Gargeya S."/>
            <person name="Alvarado L."/>
            <person name="Berlin A."/>
            <person name="Chapman S.B."/>
            <person name="Chen Z."/>
            <person name="Freedman E."/>
            <person name="Gellesch M."/>
            <person name="Goldberg J."/>
            <person name="Griggs A."/>
            <person name="Gujja S."/>
            <person name="Heilman E."/>
            <person name="Heiman D."/>
            <person name="Howarth C."/>
            <person name="Mehta T."/>
            <person name="Neiman D."/>
            <person name="Pearson M."/>
            <person name="Roberts A."/>
            <person name="Saif S."/>
            <person name="Shea T."/>
            <person name="Shenoy N."/>
            <person name="Sisk P."/>
            <person name="Stolte C."/>
            <person name="Sykes S."/>
            <person name="White J."/>
            <person name="Yandava C."/>
            <person name="Haas B."/>
            <person name="Nusbaum C."/>
            <person name="Birren B."/>
        </authorList>
    </citation>
    <scope>NUCLEOTIDE SEQUENCE</scope>
    <source>
        <strain evidence="5">ATCC 30864</strain>
    </source>
</reference>
<dbReference type="Gene3D" id="1.20.1050.80">
    <property type="entry name" value="VPS9 domain"/>
    <property type="match status" value="1"/>
</dbReference>
<feature type="region of interest" description="Disordered" evidence="1">
    <location>
        <begin position="1"/>
        <end position="24"/>
    </location>
</feature>
<feature type="domain" description="Ras-associating" evidence="2">
    <location>
        <begin position="810"/>
        <end position="898"/>
    </location>
</feature>
<dbReference type="Pfam" id="PF00788">
    <property type="entry name" value="RA"/>
    <property type="match status" value="1"/>
</dbReference>
<evidence type="ECO:0000313" key="4">
    <source>
        <dbReference type="EMBL" id="KJE91786.1"/>
    </source>
</evidence>
<feature type="region of interest" description="Disordered" evidence="1">
    <location>
        <begin position="398"/>
        <end position="444"/>
    </location>
</feature>
<gene>
    <name evidence="4" type="ORF">CAOG_002871</name>
</gene>
<dbReference type="GO" id="GO:0007165">
    <property type="term" value="P:signal transduction"/>
    <property type="evidence" value="ECO:0007669"/>
    <property type="project" value="InterPro"/>
</dbReference>
<dbReference type="CDD" id="cd01776">
    <property type="entry name" value="RA_Rin"/>
    <property type="match status" value="1"/>
</dbReference>
<organism evidence="4 5">
    <name type="scientific">Capsaspora owczarzaki (strain ATCC 30864)</name>
    <dbReference type="NCBI Taxonomy" id="595528"/>
    <lineage>
        <taxon>Eukaryota</taxon>
        <taxon>Filasterea</taxon>
        <taxon>Capsaspora</taxon>
    </lineage>
</organism>
<evidence type="ECO:0000259" key="3">
    <source>
        <dbReference type="PROSITE" id="PS51205"/>
    </source>
</evidence>
<accession>A0A0D2U9N6</accession>
<dbReference type="GO" id="GO:0030139">
    <property type="term" value="C:endocytic vesicle"/>
    <property type="evidence" value="ECO:0007669"/>
    <property type="project" value="TreeGrafter"/>
</dbReference>
<dbReference type="RefSeq" id="XP_004363710.2">
    <property type="nucleotide sequence ID" value="XM_004363653.2"/>
</dbReference>
<keyword evidence="5" id="KW-1185">Reference proteome</keyword>
<dbReference type="Proteomes" id="UP000008743">
    <property type="component" value="Unassembled WGS sequence"/>
</dbReference>
<dbReference type="Pfam" id="PF02204">
    <property type="entry name" value="VPS9"/>
    <property type="match status" value="1"/>
</dbReference>
<feature type="region of interest" description="Disordered" evidence="1">
    <location>
        <begin position="256"/>
        <end position="277"/>
    </location>
</feature>
<dbReference type="InterPro" id="IPR000159">
    <property type="entry name" value="RA_dom"/>
</dbReference>
<sequence length="898" mass="96021">MQRSHTISASVQLAPAPAPAAGASAPSMLSRMQFTDAVRSIAADLDDIMRGIYASADSFILAQRQSAYALLNSGNLDDDDDDESDLMSRLTSPSLGSAPGLVNSARVSVAGGQRGSARSQSLSTGQERKVATRPVMTSTIPTAATASTSASTNTNRDTNTNTNTNAAETAMPSGIGLGTTESNLHSHEAAQTTDSMHAIKRARRTSDRLLLESFFSLKFGDSVMDGLAPVAEQHGDAPSAADPVDVVDFSEMIEPIVSEQDSPSNDDAAARNDPDAEGDEIEAAVQAELRKLEAEYGVTIGDQDPIDVSNEPAEAKPEPLYAAVNRTNQASSRSSEVANSDYDFPQDHPYASLIEVRPNPALGGRHTSAIYDRVEVRVNPHLQRVGKVIQEYANLSNKSIQPDPADPPADPADPPAELTSSGSLSFKQLPKPPPAPAAMGSSNATSQIAAATAAAGGSIPSSEARPAAKSSFTQTSKSKDAEKPKGKFTITPVTDFVKQMAFKRMKSRNNVAQGLVSFFSKTTTSKNTPEGRTIAHFLECTRESKDTTAQMLCSNVRQFVDGMTNYIVDKRGRDVEGIVAKFAKDPAIMMLNVDAIIEGALQQSIIAPLKPYICRRLMTELQIKGSIQQFAANSREIAMQTPAQVGIRDKFVPAAGWGPAIACLQKMYRVTLPLRKLEYLLATVTSIHSLIQESAPAASEGAGSNEPFSVVLGADDFLPIFIYVLALSGLDTAEVEAEYMWGLLDPALLTGEGGYYLTVLSSAIHVVKTLQAAQPLAAPPSEAIALAASAATSSSKNTVPARAPRVADMQGFLRVYFSDDDLRVFKTLPVRPLTSAREAITLIVEKMRLPPGRYGLFELRNGVEFGLEDSQQPQAVKGNWPLEGSDDLYQIIFRRLRD</sequence>
<dbReference type="STRING" id="595528.A0A0D2U9N6"/>
<feature type="compositionally biased region" description="Acidic residues" evidence="1">
    <location>
        <begin position="76"/>
        <end position="85"/>
    </location>
</feature>
<dbReference type="InParanoid" id="A0A0D2U9N6"/>
<name>A0A0D2U9N6_CAPO3</name>
<dbReference type="Pfam" id="PF23268">
    <property type="entry name" value="RIN1"/>
    <property type="match status" value="1"/>
</dbReference>
<feature type="compositionally biased region" description="Pro residues" evidence="1">
    <location>
        <begin position="404"/>
        <end position="414"/>
    </location>
</feature>
<feature type="region of interest" description="Disordered" evidence="1">
    <location>
        <begin position="76"/>
        <end position="181"/>
    </location>
</feature>
<dbReference type="PROSITE" id="PS51205">
    <property type="entry name" value="VPS9"/>
    <property type="match status" value="1"/>
</dbReference>
<dbReference type="GO" id="GO:0031267">
    <property type="term" value="F:small GTPase binding"/>
    <property type="evidence" value="ECO:0007669"/>
    <property type="project" value="TreeGrafter"/>
</dbReference>
<dbReference type="PANTHER" id="PTHR23101">
    <property type="entry name" value="RAB GDP/GTP EXCHANGE FACTOR"/>
    <property type="match status" value="1"/>
</dbReference>
<dbReference type="PANTHER" id="PTHR23101:SF104">
    <property type="entry name" value="PROTEIN SPRINT"/>
    <property type="match status" value="1"/>
</dbReference>
<dbReference type="AlphaFoldDB" id="A0A0D2U9N6"/>
<evidence type="ECO:0000256" key="1">
    <source>
        <dbReference type="SAM" id="MobiDB-lite"/>
    </source>
</evidence>
<dbReference type="GO" id="GO:0005829">
    <property type="term" value="C:cytosol"/>
    <property type="evidence" value="ECO:0007669"/>
    <property type="project" value="TreeGrafter"/>
</dbReference>